<organism evidence="6 7">
    <name type="scientific">Lithospermum erythrorhizon</name>
    <name type="common">Purple gromwell</name>
    <name type="synonym">Lithospermum officinale var. erythrorhizon</name>
    <dbReference type="NCBI Taxonomy" id="34254"/>
    <lineage>
        <taxon>Eukaryota</taxon>
        <taxon>Viridiplantae</taxon>
        <taxon>Streptophyta</taxon>
        <taxon>Embryophyta</taxon>
        <taxon>Tracheophyta</taxon>
        <taxon>Spermatophyta</taxon>
        <taxon>Magnoliopsida</taxon>
        <taxon>eudicotyledons</taxon>
        <taxon>Gunneridae</taxon>
        <taxon>Pentapetalae</taxon>
        <taxon>asterids</taxon>
        <taxon>lamiids</taxon>
        <taxon>Boraginales</taxon>
        <taxon>Boraginaceae</taxon>
        <taxon>Boraginoideae</taxon>
        <taxon>Lithospermeae</taxon>
        <taxon>Lithospermum</taxon>
    </lineage>
</organism>
<dbReference type="GO" id="GO:0005634">
    <property type="term" value="C:nucleus"/>
    <property type="evidence" value="ECO:0007669"/>
    <property type="project" value="UniProtKB-SubCell"/>
</dbReference>
<dbReference type="SMART" id="SM00717">
    <property type="entry name" value="SANT"/>
    <property type="match status" value="1"/>
</dbReference>
<dbReference type="SUPFAM" id="SSF46689">
    <property type="entry name" value="Homeodomain-like"/>
    <property type="match status" value="1"/>
</dbReference>
<dbReference type="PANTHER" id="PTHR46993">
    <property type="entry name" value="MYB TRANSCRIPTION FACTOR"/>
    <property type="match status" value="1"/>
</dbReference>
<feature type="compositionally biased region" description="Basic and acidic residues" evidence="3">
    <location>
        <begin position="311"/>
        <end position="336"/>
    </location>
</feature>
<accession>A0AAV3Q2U8</accession>
<dbReference type="AlphaFoldDB" id="A0AAV3Q2U8"/>
<evidence type="ECO:0000313" key="6">
    <source>
        <dbReference type="EMBL" id="GAA0157266.1"/>
    </source>
</evidence>
<feature type="region of interest" description="Disordered" evidence="3">
    <location>
        <begin position="438"/>
        <end position="461"/>
    </location>
</feature>
<dbReference type="PROSITE" id="PS51294">
    <property type="entry name" value="HTH_MYB"/>
    <property type="match status" value="1"/>
</dbReference>
<dbReference type="Proteomes" id="UP001454036">
    <property type="component" value="Unassembled WGS sequence"/>
</dbReference>
<dbReference type="CDD" id="cd11660">
    <property type="entry name" value="SANT_TRF"/>
    <property type="match status" value="1"/>
</dbReference>
<evidence type="ECO:0000256" key="1">
    <source>
        <dbReference type="ARBA" id="ARBA00004123"/>
    </source>
</evidence>
<feature type="domain" description="HTH myb-type" evidence="5">
    <location>
        <begin position="567"/>
        <end position="625"/>
    </location>
</feature>
<keyword evidence="2" id="KW-0539">Nucleus</keyword>
<evidence type="ECO:0000256" key="3">
    <source>
        <dbReference type="SAM" id="MobiDB-lite"/>
    </source>
</evidence>
<dbReference type="InterPro" id="IPR017930">
    <property type="entry name" value="Myb_dom"/>
</dbReference>
<proteinExistence type="predicted"/>
<dbReference type="EMBL" id="BAABME010003067">
    <property type="protein sequence ID" value="GAA0157266.1"/>
    <property type="molecule type" value="Genomic_DNA"/>
</dbReference>
<protein>
    <submittedName>
        <fullName evidence="6">Uncharacterized protein</fullName>
    </submittedName>
</protein>
<comment type="subcellular location">
    <subcellularLocation>
        <location evidence="1">Nucleus</location>
    </subcellularLocation>
</comment>
<feature type="region of interest" description="Disordered" evidence="3">
    <location>
        <begin position="533"/>
        <end position="558"/>
    </location>
</feature>
<feature type="region of interest" description="Disordered" evidence="3">
    <location>
        <begin position="303"/>
        <end position="336"/>
    </location>
</feature>
<sequence length="625" mass="70230">MAEDQIDPDIASWVLEFLIRQPIKDSIFNSLLRVLPISETNYSLKKLILLRRLESQVPNCLVSENVLQILEQIYELDQILGSKDCDKILGTKDCEQIVTSKDCDQFFSTNGCDHILGSKDCDQNLGSKGCEKNLGSKYCDRSLGSKDCEQKLGSKYCYQSLASKGCEEKLGSKYSDNILGSKDCCELLRKVYCAVAVECTVGCLRNGDNDVKGEFFDVVKRVWRGRVREMEGEDVGLVSEDLLEWRDDIEAAVWDESVCLNVVERSKEIDAVEAVRMYLKEEKARMGPSFLELVTDTLKSNEGGVQGAICSRERDESDQCRRNDGEEPEHDNNDRTYEKGKAVVVDTEKRYPMTRRKHVARKRSRLVTSCSFRGAKITDVDESGAGPSCSGHLPGTPEIKRVKEALETSRLELHAVVKDPLPEALLLAESVISVSNVANKDLGPPGDQNLDLPGGQNRDKSGEANVAVEKMDCEPPGDQNRSKYFGADNVVSVQSGVANAGNGLCSGQINAPKGLMERNKTAHTFEWDDSIDHSSEELSDSSNRPHLSSPRQRRVSPLNIYKEQKLAKRRKKKRWSIVEEDTLRAGVQKFGRGHWKLILNAYRDIFEERTEVDLKDKWRNLTRFE</sequence>
<gene>
    <name evidence="6" type="ORF">LIER_14571</name>
</gene>
<feature type="domain" description="Myb-like" evidence="4">
    <location>
        <begin position="567"/>
        <end position="622"/>
    </location>
</feature>
<evidence type="ECO:0000256" key="2">
    <source>
        <dbReference type="ARBA" id="ARBA00023242"/>
    </source>
</evidence>
<dbReference type="InterPro" id="IPR001005">
    <property type="entry name" value="SANT/Myb"/>
</dbReference>
<evidence type="ECO:0000313" key="7">
    <source>
        <dbReference type="Proteomes" id="UP001454036"/>
    </source>
</evidence>
<dbReference type="PANTHER" id="PTHR46993:SF6">
    <property type="entry name" value="MYB TRANSCRIPTION FACTOR"/>
    <property type="match status" value="1"/>
</dbReference>
<name>A0AAV3Q2U8_LITER</name>
<dbReference type="Gene3D" id="1.10.246.220">
    <property type="match status" value="1"/>
</dbReference>
<comment type="caution">
    <text evidence="6">The sequence shown here is derived from an EMBL/GenBank/DDBJ whole genome shotgun (WGS) entry which is preliminary data.</text>
</comment>
<evidence type="ECO:0000259" key="5">
    <source>
        <dbReference type="PROSITE" id="PS51294"/>
    </source>
</evidence>
<dbReference type="Pfam" id="PF00249">
    <property type="entry name" value="Myb_DNA-binding"/>
    <property type="match status" value="1"/>
</dbReference>
<dbReference type="InterPro" id="IPR009057">
    <property type="entry name" value="Homeodomain-like_sf"/>
</dbReference>
<keyword evidence="7" id="KW-1185">Reference proteome</keyword>
<evidence type="ECO:0000259" key="4">
    <source>
        <dbReference type="PROSITE" id="PS50090"/>
    </source>
</evidence>
<reference evidence="6 7" key="1">
    <citation type="submission" date="2024-01" db="EMBL/GenBank/DDBJ databases">
        <title>The complete chloroplast genome sequence of Lithospermum erythrorhizon: insights into the phylogenetic relationship among Boraginaceae species and the maternal lineages of purple gromwells.</title>
        <authorList>
            <person name="Okada T."/>
            <person name="Watanabe K."/>
        </authorList>
    </citation>
    <scope>NUCLEOTIDE SEQUENCE [LARGE SCALE GENOMIC DNA]</scope>
</reference>
<feature type="compositionally biased region" description="Polar residues" evidence="3">
    <location>
        <begin position="540"/>
        <end position="550"/>
    </location>
</feature>
<dbReference type="PROSITE" id="PS50090">
    <property type="entry name" value="MYB_LIKE"/>
    <property type="match status" value="1"/>
</dbReference>